<gene>
    <name evidence="3" type="ORF">STAS_03596</name>
</gene>
<comment type="caution">
    <text evidence="3">The sequence shown here is derived from an EMBL/GenBank/DDBJ whole genome shotgun (WGS) entry which is preliminary data.</text>
</comment>
<keyword evidence="3" id="KW-0804">Transcription</keyword>
<dbReference type="GO" id="GO:0000428">
    <property type="term" value="C:DNA-directed RNA polymerase complex"/>
    <property type="evidence" value="ECO:0007669"/>
    <property type="project" value="UniProtKB-KW"/>
</dbReference>
<dbReference type="InterPro" id="IPR007642">
    <property type="entry name" value="RNA_pol_Rpb2_2"/>
</dbReference>
<evidence type="ECO:0000313" key="3">
    <source>
        <dbReference type="EMBL" id="GER27854.1"/>
    </source>
</evidence>
<reference evidence="4" key="1">
    <citation type="journal article" date="2019" name="Curr. Biol.">
        <title>Genome Sequence of Striga asiatica Provides Insight into the Evolution of Plant Parasitism.</title>
        <authorList>
            <person name="Yoshida S."/>
            <person name="Kim S."/>
            <person name="Wafula E.K."/>
            <person name="Tanskanen J."/>
            <person name="Kim Y.M."/>
            <person name="Honaas L."/>
            <person name="Yang Z."/>
            <person name="Spallek T."/>
            <person name="Conn C.E."/>
            <person name="Ichihashi Y."/>
            <person name="Cheong K."/>
            <person name="Cui S."/>
            <person name="Der J.P."/>
            <person name="Gundlach H."/>
            <person name="Jiao Y."/>
            <person name="Hori C."/>
            <person name="Ishida J.K."/>
            <person name="Kasahara H."/>
            <person name="Kiba T."/>
            <person name="Kim M.S."/>
            <person name="Koo N."/>
            <person name="Laohavisit A."/>
            <person name="Lee Y.H."/>
            <person name="Lumba S."/>
            <person name="McCourt P."/>
            <person name="Mortimer J.C."/>
            <person name="Mutuku J.M."/>
            <person name="Nomura T."/>
            <person name="Sasaki-Sekimoto Y."/>
            <person name="Seto Y."/>
            <person name="Wang Y."/>
            <person name="Wakatake T."/>
            <person name="Sakakibara H."/>
            <person name="Demura T."/>
            <person name="Yamaguchi S."/>
            <person name="Yoneyama K."/>
            <person name="Manabe R.I."/>
            <person name="Nelson D.C."/>
            <person name="Schulman A.H."/>
            <person name="Timko M.P."/>
            <person name="dePamphilis C.W."/>
            <person name="Choi D."/>
            <person name="Shirasu K."/>
        </authorList>
    </citation>
    <scope>NUCLEOTIDE SEQUENCE [LARGE SCALE GENOMIC DNA]</scope>
    <source>
        <strain evidence="4">cv. UVA1</strain>
    </source>
</reference>
<protein>
    <submittedName>
        <fullName evidence="3">DNA-directed RNA polymerase subunit beta</fullName>
    </submittedName>
</protein>
<comment type="catalytic activity">
    <reaction evidence="1">
        <text>RNA(n) + a ribonucleoside 5'-triphosphate = RNA(n+1) + diphosphate</text>
        <dbReference type="Rhea" id="RHEA:21248"/>
        <dbReference type="Rhea" id="RHEA-COMP:14527"/>
        <dbReference type="Rhea" id="RHEA-COMP:17342"/>
        <dbReference type="ChEBI" id="CHEBI:33019"/>
        <dbReference type="ChEBI" id="CHEBI:61557"/>
        <dbReference type="ChEBI" id="CHEBI:140395"/>
        <dbReference type="EC" id="2.7.7.6"/>
    </reaction>
</comment>
<proteinExistence type="predicted"/>
<dbReference type="OrthoDB" id="1927092at2759"/>
<dbReference type="GO" id="GO:0003677">
    <property type="term" value="F:DNA binding"/>
    <property type="evidence" value="ECO:0007669"/>
    <property type="project" value="InterPro"/>
</dbReference>
<dbReference type="GO" id="GO:0003899">
    <property type="term" value="F:DNA-directed RNA polymerase activity"/>
    <property type="evidence" value="ECO:0007669"/>
    <property type="project" value="UniProtKB-EC"/>
</dbReference>
<feature type="domain" description="RNA polymerase Rpb2" evidence="2">
    <location>
        <begin position="1"/>
        <end position="37"/>
    </location>
</feature>
<organism evidence="3 4">
    <name type="scientific">Striga asiatica</name>
    <name type="common">Asiatic witchweed</name>
    <name type="synonym">Buchnera asiatica</name>
    <dbReference type="NCBI Taxonomy" id="4170"/>
    <lineage>
        <taxon>Eukaryota</taxon>
        <taxon>Viridiplantae</taxon>
        <taxon>Streptophyta</taxon>
        <taxon>Embryophyta</taxon>
        <taxon>Tracheophyta</taxon>
        <taxon>Spermatophyta</taxon>
        <taxon>Magnoliopsida</taxon>
        <taxon>eudicotyledons</taxon>
        <taxon>Gunneridae</taxon>
        <taxon>Pentapetalae</taxon>
        <taxon>asterids</taxon>
        <taxon>lamiids</taxon>
        <taxon>Lamiales</taxon>
        <taxon>Orobanchaceae</taxon>
        <taxon>Buchnereae</taxon>
        <taxon>Striga</taxon>
    </lineage>
</organism>
<dbReference type="EMBL" id="BKCP01002224">
    <property type="protein sequence ID" value="GER27854.1"/>
    <property type="molecule type" value="Genomic_DNA"/>
</dbReference>
<dbReference type="Pfam" id="PF04561">
    <property type="entry name" value="RNA_pol_Rpb2_2"/>
    <property type="match status" value="1"/>
</dbReference>
<dbReference type="AlphaFoldDB" id="A0A5A7P5M9"/>
<evidence type="ECO:0000259" key="2">
    <source>
        <dbReference type="Pfam" id="PF04561"/>
    </source>
</evidence>
<evidence type="ECO:0000256" key="1">
    <source>
        <dbReference type="ARBA" id="ARBA00048552"/>
    </source>
</evidence>
<keyword evidence="4" id="KW-1185">Reference proteome</keyword>
<evidence type="ECO:0000313" key="4">
    <source>
        <dbReference type="Proteomes" id="UP000325081"/>
    </source>
</evidence>
<name>A0A5A7P5M9_STRAF</name>
<dbReference type="Proteomes" id="UP000325081">
    <property type="component" value="Unassembled WGS sequence"/>
</dbReference>
<keyword evidence="3" id="KW-0240">DNA-directed RNA polymerase</keyword>
<accession>A0A5A7P5M9</accession>
<sequence length="171" mass="19007">MNRRLNLDIPQNNTFLLQQDILAAAHHLIGLQVGMGTRPSRLIPRLKGRKEQAGGQLPKWKKTKKGIKSYQQATSIISFNFSLKDDSLVQSPSTGLVLLPFETDTFKALSEAALLLFEGKLQKRFIRGLSYLQSEFENWARKEKPPATEGAVSKCILGVKVEMKCGLGPKG</sequence>
<dbReference type="GO" id="GO:0006351">
    <property type="term" value="P:DNA-templated transcription"/>
    <property type="evidence" value="ECO:0007669"/>
    <property type="project" value="InterPro"/>
</dbReference>